<dbReference type="Pfam" id="PF00076">
    <property type="entry name" value="RRM_1"/>
    <property type="match status" value="2"/>
</dbReference>
<dbReference type="CDD" id="cd00590">
    <property type="entry name" value="RRM_SF"/>
    <property type="match status" value="1"/>
</dbReference>
<evidence type="ECO:0000256" key="5">
    <source>
        <dbReference type="PROSITE-ProRule" id="PRU00176"/>
    </source>
</evidence>
<dbReference type="InParanoid" id="Q4UFR5"/>
<evidence type="ECO:0000256" key="3">
    <source>
        <dbReference type="ARBA" id="ARBA00022884"/>
    </source>
</evidence>
<dbReference type="InterPro" id="IPR035979">
    <property type="entry name" value="RBD_domain_sf"/>
</dbReference>
<dbReference type="SUPFAM" id="SSF54928">
    <property type="entry name" value="RNA-binding domain, RBD"/>
    <property type="match status" value="2"/>
</dbReference>
<dbReference type="VEuPathDB" id="PiroplasmaDB:TA15920"/>
<keyword evidence="4" id="KW-0539">Nucleus</keyword>
<dbReference type="OrthoDB" id="3945418at2759"/>
<feature type="domain" description="RRM" evidence="8">
    <location>
        <begin position="330"/>
        <end position="403"/>
    </location>
</feature>
<evidence type="ECO:0000256" key="1">
    <source>
        <dbReference type="ARBA" id="ARBA00004123"/>
    </source>
</evidence>
<dbReference type="GO" id="GO:0003729">
    <property type="term" value="F:mRNA binding"/>
    <property type="evidence" value="ECO:0007669"/>
    <property type="project" value="TreeGrafter"/>
</dbReference>
<dbReference type="InterPro" id="IPR051945">
    <property type="entry name" value="RRM_MRD1_RNA_proc_ribogen"/>
</dbReference>
<dbReference type="GO" id="GO:0005634">
    <property type="term" value="C:nucleus"/>
    <property type="evidence" value="ECO:0007669"/>
    <property type="project" value="UniProtKB-SubCell"/>
</dbReference>
<evidence type="ECO:0000313" key="9">
    <source>
        <dbReference type="EMBL" id="CAI74051.1"/>
    </source>
</evidence>
<dbReference type="KEGG" id="tan:TA15920"/>
<sequence>MSTLWRKIHVPGRLNVYKFEKVYREGPATVVRNLNKLPSPDKIRNSVQKVTFLEVMNKITYSVYLILLFLLIPFKESQLIKKFGKTGTLKMNKDPKLQKKNVLEKVKTSSKKHKTKQNKNKPAQKKVNESRNVNVVTTNSLSNHIKRVKENDEKGTKNPNVVKLKFKNFSGTLNDFKTLLDSNVKNLGAYKSVNYKQNKIVVSFDDNQSLDRYLSFYNKFIYNDEALKVSVLDYFSTVKSDYKVLNLYGVPNEYSLESVQKGIKRRIEVEFKIKTEDDHYKLTFKNVPDCVKANSILNNARIPLVKDKKESLVKVNTAMELFGKATRNSSRVFVRNIPFKTTYEELASFFKEYDKGAKVHIPSKSKGYAFVNFSSLEKSKKLINELNGKMFKKRKIQLSLSLPKQLYLSKSTPENTAETNTNTDTDDTNVTNPVDTSADEEVIEEPEPEKDEIRNTIFVRNLDYECTEKELFEYFSKFAEVESCNICLNEDKSSKGTAFVKFKNRDQLKQLVENEKLSNMRDKELNNKKPVLGLGYTLRGRRLKLDLALPKEEAKILKEKKAEEDSNRLKEQKNLHLLMVGVIKEDSPQFSQLSDDQKETIKQTVASKMEKIKLKNTFVNPKMVNSVIGICIKNLPSNVKSNDLRAVIYNHLKTSLSESEYLNLKKLKNRGIVELTLLKGDSYTKDDQGVKVKKKKPFAFVQLVDHNIAMKTLEFFSNNKTLYPPKTLQCEFTIDTVKQARKQKPKNTQKSKNKTYSRGKRQREKRRLMKLKT</sequence>
<dbReference type="RefSeq" id="XP_951783.1">
    <property type="nucleotide sequence ID" value="XM_946690.1"/>
</dbReference>
<keyword evidence="2" id="KW-0677">Repeat</keyword>
<dbReference type="STRING" id="5874.Q4UFR5"/>
<dbReference type="PANTHER" id="PTHR48039:SF5">
    <property type="entry name" value="RNA-BINDING PROTEIN 28"/>
    <property type="match status" value="1"/>
</dbReference>
<dbReference type="InterPro" id="IPR000504">
    <property type="entry name" value="RRM_dom"/>
</dbReference>
<protein>
    <submittedName>
        <fullName evidence="9">RNA binding protein (Nil per os homologue), putative</fullName>
    </submittedName>
</protein>
<feature type="region of interest" description="Disordered" evidence="6">
    <location>
        <begin position="739"/>
        <end position="773"/>
    </location>
</feature>
<dbReference type="eggNOG" id="KOG0127">
    <property type="taxonomic scope" value="Eukaryota"/>
</dbReference>
<keyword evidence="3 5" id="KW-0694">RNA-binding</keyword>
<gene>
    <name evidence="9" type="ORF">TA15920</name>
</gene>
<dbReference type="OMA" id="PKTLQCE"/>
<feature type="region of interest" description="Disordered" evidence="6">
    <location>
        <begin position="104"/>
        <end position="128"/>
    </location>
</feature>
<evidence type="ECO:0000313" key="10">
    <source>
        <dbReference type="Proteomes" id="UP000001950"/>
    </source>
</evidence>
<evidence type="ECO:0000256" key="4">
    <source>
        <dbReference type="ARBA" id="ARBA00023242"/>
    </source>
</evidence>
<dbReference type="PROSITE" id="PS50102">
    <property type="entry name" value="RRM"/>
    <property type="match status" value="2"/>
</dbReference>
<dbReference type="GeneID" id="3861869"/>
<dbReference type="EMBL" id="CR940348">
    <property type="protein sequence ID" value="CAI74051.1"/>
    <property type="molecule type" value="Genomic_DNA"/>
</dbReference>
<organism evidence="9 10">
    <name type="scientific">Theileria annulata</name>
    <dbReference type="NCBI Taxonomy" id="5874"/>
    <lineage>
        <taxon>Eukaryota</taxon>
        <taxon>Sar</taxon>
        <taxon>Alveolata</taxon>
        <taxon>Apicomplexa</taxon>
        <taxon>Aconoidasida</taxon>
        <taxon>Piroplasmida</taxon>
        <taxon>Theileriidae</taxon>
        <taxon>Theileria</taxon>
    </lineage>
</organism>
<reference evidence="9 10" key="1">
    <citation type="journal article" date="2005" name="Science">
        <title>Genome of the host-cell transforming parasite Theileria annulata compared with T. parva.</title>
        <authorList>
            <person name="Pain A."/>
            <person name="Renauld H."/>
            <person name="Berriman M."/>
            <person name="Murphy L."/>
            <person name="Yeats C.A."/>
            <person name="Weir W."/>
            <person name="Kerhornou A."/>
            <person name="Aslett M."/>
            <person name="Bishop R."/>
            <person name="Bouchier C."/>
            <person name="Cochet M."/>
            <person name="Coulson R.M.R."/>
            <person name="Cronin A."/>
            <person name="de Villiers E.P."/>
            <person name="Fraser A."/>
            <person name="Fosker N."/>
            <person name="Gardner M."/>
            <person name="Goble A."/>
            <person name="Griffiths-Jones S."/>
            <person name="Harris D.E."/>
            <person name="Katzer F."/>
            <person name="Larke N."/>
            <person name="Lord A."/>
            <person name="Maser P."/>
            <person name="McKellar S."/>
            <person name="Mooney P."/>
            <person name="Morton F."/>
            <person name="Nene V."/>
            <person name="O'Neil S."/>
            <person name="Price C."/>
            <person name="Quail M.A."/>
            <person name="Rabbinowitsch E."/>
            <person name="Rawlings N.D."/>
            <person name="Rutter S."/>
            <person name="Saunders D."/>
            <person name="Seeger K."/>
            <person name="Shah T."/>
            <person name="Squares R."/>
            <person name="Squares S."/>
            <person name="Tivey A."/>
            <person name="Walker A.R."/>
            <person name="Woodward J."/>
            <person name="Dobbelaere D.A.E."/>
            <person name="Langsley G."/>
            <person name="Rajandream M.A."/>
            <person name="McKeever D."/>
            <person name="Shiels B."/>
            <person name="Tait A."/>
            <person name="Barrell B.G."/>
            <person name="Hall N."/>
        </authorList>
    </citation>
    <scope>NUCLEOTIDE SEQUENCE [LARGE SCALE GENOMIC DNA]</scope>
    <source>
        <strain evidence="10">Ankara</strain>
    </source>
</reference>
<evidence type="ECO:0000256" key="2">
    <source>
        <dbReference type="ARBA" id="ARBA00022737"/>
    </source>
</evidence>
<feature type="compositionally biased region" description="Basic residues" evidence="6">
    <location>
        <begin position="108"/>
        <end position="124"/>
    </location>
</feature>
<keyword evidence="7" id="KW-0812">Transmembrane</keyword>
<dbReference type="InterPro" id="IPR012677">
    <property type="entry name" value="Nucleotide-bd_a/b_plait_sf"/>
</dbReference>
<feature type="compositionally biased region" description="Acidic residues" evidence="6">
    <location>
        <begin position="437"/>
        <end position="449"/>
    </location>
</feature>
<feature type="compositionally biased region" description="Low complexity" evidence="6">
    <location>
        <begin position="412"/>
        <end position="436"/>
    </location>
</feature>
<dbReference type="PANTHER" id="PTHR48039">
    <property type="entry name" value="RNA-BINDING MOTIF PROTEIN 14B"/>
    <property type="match status" value="1"/>
</dbReference>
<proteinExistence type="predicted"/>
<evidence type="ECO:0000259" key="8">
    <source>
        <dbReference type="PROSITE" id="PS50102"/>
    </source>
</evidence>
<keyword evidence="7" id="KW-0472">Membrane</keyword>
<evidence type="ECO:0000256" key="7">
    <source>
        <dbReference type="SAM" id="Phobius"/>
    </source>
</evidence>
<accession>Q4UFR5</accession>
<keyword evidence="10" id="KW-1185">Reference proteome</keyword>
<feature type="domain" description="RRM" evidence="8">
    <location>
        <begin position="455"/>
        <end position="550"/>
    </location>
</feature>
<evidence type="ECO:0000256" key="6">
    <source>
        <dbReference type="SAM" id="MobiDB-lite"/>
    </source>
</evidence>
<dbReference type="AlphaFoldDB" id="Q4UFR5"/>
<name>Q4UFR5_THEAN</name>
<keyword evidence="7" id="KW-1133">Transmembrane helix</keyword>
<comment type="subcellular location">
    <subcellularLocation>
        <location evidence="1">Nucleus</location>
    </subcellularLocation>
</comment>
<feature type="transmembrane region" description="Helical" evidence="7">
    <location>
        <begin position="55"/>
        <end position="74"/>
    </location>
</feature>
<dbReference type="Proteomes" id="UP000001950">
    <property type="component" value="Chromosome 2"/>
</dbReference>
<dbReference type="SMART" id="SM00360">
    <property type="entry name" value="RRM"/>
    <property type="match status" value="2"/>
</dbReference>
<dbReference type="Gene3D" id="3.30.70.330">
    <property type="match status" value="3"/>
</dbReference>
<feature type="region of interest" description="Disordered" evidence="6">
    <location>
        <begin position="409"/>
        <end position="449"/>
    </location>
</feature>